<dbReference type="SMART" id="SM01236">
    <property type="entry name" value="Haem_oxygenase_2"/>
    <property type="match status" value="1"/>
</dbReference>
<keyword evidence="2" id="KW-0812">Transmembrane</keyword>
<gene>
    <name evidence="3" type="ORF">RAG0_08236</name>
</gene>
<name>A0A1E1KQ01_9HELO</name>
<proteinExistence type="predicted"/>
<feature type="compositionally biased region" description="Basic and acidic residues" evidence="1">
    <location>
        <begin position="88"/>
        <end position="107"/>
    </location>
</feature>
<organism evidence="3 4">
    <name type="scientific">Rhynchosporium agropyri</name>
    <dbReference type="NCBI Taxonomy" id="914238"/>
    <lineage>
        <taxon>Eukaryota</taxon>
        <taxon>Fungi</taxon>
        <taxon>Dikarya</taxon>
        <taxon>Ascomycota</taxon>
        <taxon>Pezizomycotina</taxon>
        <taxon>Leotiomycetes</taxon>
        <taxon>Helotiales</taxon>
        <taxon>Ploettnerulaceae</taxon>
        <taxon>Rhynchosporium</taxon>
    </lineage>
</organism>
<dbReference type="Proteomes" id="UP000178912">
    <property type="component" value="Unassembled WGS sequence"/>
</dbReference>
<dbReference type="EMBL" id="FJUX01000043">
    <property type="protein sequence ID" value="CZT00089.1"/>
    <property type="molecule type" value="Genomic_DNA"/>
</dbReference>
<feature type="transmembrane region" description="Helical" evidence="2">
    <location>
        <begin position="35"/>
        <end position="56"/>
    </location>
</feature>
<reference evidence="4" key="1">
    <citation type="submission" date="2016-03" db="EMBL/GenBank/DDBJ databases">
        <authorList>
            <person name="Guldener U."/>
        </authorList>
    </citation>
    <scope>NUCLEOTIDE SEQUENCE [LARGE SCALE GENOMIC DNA]</scope>
    <source>
        <strain evidence="4">04CH-RAC-A.6.1</strain>
    </source>
</reference>
<keyword evidence="2" id="KW-0472">Membrane</keyword>
<evidence type="ECO:0000313" key="3">
    <source>
        <dbReference type="EMBL" id="CZT00089.1"/>
    </source>
</evidence>
<dbReference type="Gene3D" id="1.20.910.10">
    <property type="entry name" value="Heme oxygenase-like"/>
    <property type="match status" value="1"/>
</dbReference>
<dbReference type="InterPro" id="IPR016084">
    <property type="entry name" value="Haem_Oase-like_multi-hlx"/>
</dbReference>
<keyword evidence="2" id="KW-1133">Transmembrane helix</keyword>
<dbReference type="OrthoDB" id="10057598at2759"/>
<dbReference type="Pfam" id="PF14518">
    <property type="entry name" value="Haem_oxygenas_2"/>
    <property type="match status" value="1"/>
</dbReference>
<evidence type="ECO:0000313" key="4">
    <source>
        <dbReference type="Proteomes" id="UP000178912"/>
    </source>
</evidence>
<accession>A0A1E1KQ01</accession>
<evidence type="ECO:0000256" key="2">
    <source>
        <dbReference type="SAM" id="Phobius"/>
    </source>
</evidence>
<dbReference type="AlphaFoldDB" id="A0A1E1KQ01"/>
<feature type="region of interest" description="Disordered" evidence="1">
    <location>
        <begin position="83"/>
        <end position="107"/>
    </location>
</feature>
<protein>
    <submittedName>
        <fullName evidence="3">Uncharacterized protein</fullName>
    </submittedName>
</protein>
<keyword evidence="4" id="KW-1185">Reference proteome</keyword>
<sequence>MLQSVLQNQLNVAVYSLDHNFEQFLSLPREIKVSLVMEFVIFGSILVLATLFTSALSTRSVQLWAKAVFRRWLGRDHQRYARQSLQENQKDTAMRRGDREKDEDEGKTKELKILKQLYHQLHNLEQFPENLPQAKKILLMLLKETSAAAETQPEHTNIRSVQSFSRENLSEFQRIRDESIGKEWELYNLRRKKGGPRELFGDREEAIWWLKQIAPVKYVDGAWLGHIGKVTTPFALQRTVKGAWQILSEELGDGDLAKNHAHLFHQLIENVAPGLPSPETLEFSHPRNQLDELSVWKAAISQLLISLFPNEFLPEILGFNLHFEAISMDTLKAGKELREVGIDPYYFVLHVSIDNADSGHTAIAIEIVCEYMECIRRTEGELAAQDAWKRLQAGYLLSSGLPGTAICPSRKKSGNTSSIPPLSPIEAEVIRMFRAKARVTHGIHCSSKVRIGARSVAQWLDPAELESLKWQRELLDALSHSKDWICRGNSSKSRFMMELQWHGRMFGSFSQEECDILRTWIDNLANKTSTLNGGDREPSTDYDVVSGYPSFEDYNSAIFARSLDRQPSAENLFSFETLPPIHINKFPVLETFLPVWLSHPCLLQGFVSVPFRTTNQLSCTIVKVLRAQGGFLVEQECVAGMGELRRANSLGLAGIGINLMARHGLSIDTLPSLKHVLQAWPSEFVTDMLHISMRSIQYKGLLIGMASAFAKMHAAVVVSGLDLLSAQDQFTLRNIAVRELAGLESCWKELMLDKKMYAQCCDGYRIASEEIQKCFDP</sequence>
<evidence type="ECO:0000256" key="1">
    <source>
        <dbReference type="SAM" id="MobiDB-lite"/>
    </source>
</evidence>